<accession>A0A383TTR4</accession>
<evidence type="ECO:0000256" key="4">
    <source>
        <dbReference type="ARBA" id="ARBA00032108"/>
    </source>
</evidence>
<keyword evidence="9" id="KW-1185">Reference proteome</keyword>
<dbReference type="Pfam" id="PF01832">
    <property type="entry name" value="Glucosaminidase"/>
    <property type="match status" value="1"/>
</dbReference>
<keyword evidence="6" id="KW-0732">Signal</keyword>
<reference evidence="8 9" key="1">
    <citation type="submission" date="2018-09" db="EMBL/GenBank/DDBJ databases">
        <authorList>
            <consortium name="Pathogen Informatics"/>
        </authorList>
    </citation>
    <scope>NUCLEOTIDE SEQUENCE [LARGE SCALE GENOMIC DNA]</scope>
    <source>
        <strain evidence="8 9">OH-22767</strain>
    </source>
</reference>
<keyword evidence="1" id="KW-0929">Antimicrobial</keyword>
<evidence type="ECO:0000256" key="3">
    <source>
        <dbReference type="ARBA" id="ARBA00022801"/>
    </source>
</evidence>
<evidence type="ECO:0000256" key="1">
    <source>
        <dbReference type="ARBA" id="ARBA00022529"/>
    </source>
</evidence>
<protein>
    <recommendedName>
        <fullName evidence="4">Peptidoglycan hydrolase</fullName>
    </recommendedName>
</protein>
<keyword evidence="2" id="KW-0081">Bacteriolytic enzyme</keyword>
<keyword evidence="3 8" id="KW-0378">Hydrolase</keyword>
<evidence type="ECO:0000313" key="8">
    <source>
        <dbReference type="EMBL" id="SZD71044.1"/>
    </source>
</evidence>
<evidence type="ECO:0000259" key="7">
    <source>
        <dbReference type="PROSITE" id="PS51782"/>
    </source>
</evidence>
<feature type="chain" id="PRO_5017062465" description="Peptidoglycan hydrolase" evidence="6">
    <location>
        <begin position="22"/>
        <end position="348"/>
    </location>
</feature>
<dbReference type="Gene3D" id="1.10.530.10">
    <property type="match status" value="1"/>
</dbReference>
<dbReference type="GO" id="GO:0031640">
    <property type="term" value="P:killing of cells of another organism"/>
    <property type="evidence" value="ECO:0007669"/>
    <property type="project" value="UniProtKB-KW"/>
</dbReference>
<organism evidence="8 9">
    <name type="scientific">Candidatus Ornithobacterium hominis</name>
    <dbReference type="NCBI Taxonomy" id="2497989"/>
    <lineage>
        <taxon>Bacteria</taxon>
        <taxon>Pseudomonadati</taxon>
        <taxon>Bacteroidota</taxon>
        <taxon>Flavobacteriia</taxon>
        <taxon>Flavobacteriales</taxon>
        <taxon>Weeksellaceae</taxon>
        <taxon>Ornithobacterium</taxon>
    </lineage>
</organism>
<sequence length="348" mass="40526">MRKKYFLYFLFAIAWCKSILAQDRDIDYVQRYALLAVKEMEIYKIPASITLAQGILETGGGQSKLANQANNHFGIKCKTEWTGETITHDDDALGECFRKYASVEESYRDHSKFLAERPYYKNLFKLNLTDYKAWAHGLKKAGYATNPRYAYILINKIEKLHLHQFDLISNQDVYDQLVKLYGPVSRKIVDPSYEEILPKNPVKVAEIQPQKEEKEANKNFTVEESATPSNPVDRILEHPNHLDYIVVEAGETVKKIADLFNISQKNLMLYNELKSPKDLKTGQFLFFNHKKNWGKEQYHTVKPGETMYLIAQKHAMRVSKLYYKNRMEKGQEPQPGDILYLRGRKPKQ</sequence>
<evidence type="ECO:0000256" key="2">
    <source>
        <dbReference type="ARBA" id="ARBA00022638"/>
    </source>
</evidence>
<proteinExistence type="predicted"/>
<dbReference type="InterPro" id="IPR002901">
    <property type="entry name" value="MGlyc_endo_b_GlcNAc-like_dom"/>
</dbReference>
<evidence type="ECO:0000256" key="5">
    <source>
        <dbReference type="SAM" id="MobiDB-lite"/>
    </source>
</evidence>
<dbReference type="GO" id="GO:0042742">
    <property type="term" value="P:defense response to bacterium"/>
    <property type="evidence" value="ECO:0007669"/>
    <property type="project" value="UniProtKB-KW"/>
</dbReference>
<dbReference type="InterPro" id="IPR036779">
    <property type="entry name" value="LysM_dom_sf"/>
</dbReference>
<dbReference type="SUPFAM" id="SSF54106">
    <property type="entry name" value="LysM domain"/>
    <property type="match status" value="2"/>
</dbReference>
<name>A0A383TTR4_9FLAO</name>
<dbReference type="PANTHER" id="PTHR33308:SF9">
    <property type="entry name" value="PEPTIDOGLYCAN HYDROLASE FLGJ"/>
    <property type="match status" value="1"/>
</dbReference>
<keyword evidence="8" id="KW-0326">Glycosidase</keyword>
<dbReference type="InterPro" id="IPR051056">
    <property type="entry name" value="Glycosyl_Hydrolase_73"/>
</dbReference>
<feature type="region of interest" description="Disordered" evidence="5">
    <location>
        <begin position="329"/>
        <end position="348"/>
    </location>
</feature>
<dbReference type="EMBL" id="UNSC01000001">
    <property type="protein sequence ID" value="SZD71044.1"/>
    <property type="molecule type" value="Genomic_DNA"/>
</dbReference>
<dbReference type="Gene3D" id="3.10.350.10">
    <property type="entry name" value="LysM domain"/>
    <property type="match status" value="2"/>
</dbReference>
<dbReference type="PROSITE" id="PS51782">
    <property type="entry name" value="LYSM"/>
    <property type="match status" value="2"/>
</dbReference>
<gene>
    <name evidence="8" type="primary">lytG</name>
    <name evidence="8" type="ORF">SAMEA104719789_00135</name>
</gene>
<dbReference type="SMART" id="SM00257">
    <property type="entry name" value="LysM"/>
    <property type="match status" value="2"/>
</dbReference>
<feature type="domain" description="LysM" evidence="7">
    <location>
        <begin position="297"/>
        <end position="341"/>
    </location>
</feature>
<evidence type="ECO:0000313" key="9">
    <source>
        <dbReference type="Proteomes" id="UP000262142"/>
    </source>
</evidence>
<dbReference type="SMART" id="SM00047">
    <property type="entry name" value="LYZ2"/>
    <property type="match status" value="1"/>
</dbReference>
<dbReference type="GO" id="GO:0004040">
    <property type="term" value="F:amidase activity"/>
    <property type="evidence" value="ECO:0007669"/>
    <property type="project" value="InterPro"/>
</dbReference>
<dbReference type="Pfam" id="PF01476">
    <property type="entry name" value="LysM"/>
    <property type="match status" value="2"/>
</dbReference>
<dbReference type="GO" id="GO:0016798">
    <property type="term" value="F:hydrolase activity, acting on glycosyl bonds"/>
    <property type="evidence" value="ECO:0007669"/>
    <property type="project" value="UniProtKB-KW"/>
</dbReference>
<dbReference type="PANTHER" id="PTHR33308">
    <property type="entry name" value="PEPTIDOGLYCAN HYDROLASE FLGJ"/>
    <property type="match status" value="1"/>
</dbReference>
<feature type="compositionally biased region" description="Polar residues" evidence="5">
    <location>
        <begin position="218"/>
        <end position="230"/>
    </location>
</feature>
<dbReference type="RefSeq" id="WP_119058741.1">
    <property type="nucleotide sequence ID" value="NZ_UNSC01000001.1"/>
</dbReference>
<dbReference type="Proteomes" id="UP000262142">
    <property type="component" value="Unassembled WGS sequence"/>
</dbReference>
<feature type="signal peptide" evidence="6">
    <location>
        <begin position="1"/>
        <end position="21"/>
    </location>
</feature>
<evidence type="ECO:0000256" key="6">
    <source>
        <dbReference type="SAM" id="SignalP"/>
    </source>
</evidence>
<dbReference type="InterPro" id="IPR018392">
    <property type="entry name" value="LysM"/>
</dbReference>
<dbReference type="CDD" id="cd00118">
    <property type="entry name" value="LysM"/>
    <property type="match status" value="2"/>
</dbReference>
<feature type="region of interest" description="Disordered" evidence="5">
    <location>
        <begin position="209"/>
        <end position="233"/>
    </location>
</feature>
<dbReference type="AlphaFoldDB" id="A0A383TTR4"/>
<feature type="domain" description="LysM" evidence="7">
    <location>
        <begin position="243"/>
        <end position="287"/>
    </location>
</feature>
<dbReference type="OrthoDB" id="977752at2"/>